<dbReference type="Proteomes" id="UP001440612">
    <property type="component" value="Chromosome"/>
</dbReference>
<organism evidence="2 3">
    <name type="scientific">Yoonia phaeophyticola</name>
    <dbReference type="NCBI Taxonomy" id="3137369"/>
    <lineage>
        <taxon>Bacteria</taxon>
        <taxon>Pseudomonadati</taxon>
        <taxon>Pseudomonadota</taxon>
        <taxon>Alphaproteobacteria</taxon>
        <taxon>Rhodobacterales</taxon>
        <taxon>Paracoccaceae</taxon>
        <taxon>Yoonia</taxon>
    </lineage>
</organism>
<dbReference type="RefSeq" id="WP_341368285.1">
    <property type="nucleotide sequence ID" value="NZ_CP150951.2"/>
</dbReference>
<sequence length="100" mass="10759">MTNSGRRSFAVLLAYLTAMTPAAAQEAIPCDWQASAQHLVEPWEENSRTFANGDVRVAALDTIEPAAGFAYLMVLSPRLMIWDRANVPSSGIPVGLALQA</sequence>
<proteinExistence type="predicted"/>
<keyword evidence="3" id="KW-1185">Reference proteome</keyword>
<accession>A0ABZ2VBH5</accession>
<keyword evidence="1" id="KW-0732">Signal</keyword>
<feature type="signal peptide" evidence="1">
    <location>
        <begin position="1"/>
        <end position="24"/>
    </location>
</feature>
<evidence type="ECO:0000256" key="1">
    <source>
        <dbReference type="SAM" id="SignalP"/>
    </source>
</evidence>
<name>A0ABZ2VBH5_9RHOB</name>
<evidence type="ECO:0000313" key="2">
    <source>
        <dbReference type="EMBL" id="WZC50176.1"/>
    </source>
</evidence>
<dbReference type="PROSITE" id="PS51318">
    <property type="entry name" value="TAT"/>
    <property type="match status" value="1"/>
</dbReference>
<dbReference type="EMBL" id="CP150951">
    <property type="protein sequence ID" value="WZC50176.1"/>
    <property type="molecule type" value="Genomic_DNA"/>
</dbReference>
<feature type="chain" id="PRO_5045270421" evidence="1">
    <location>
        <begin position="25"/>
        <end position="100"/>
    </location>
</feature>
<reference evidence="3" key="1">
    <citation type="submission" date="2024-04" db="EMBL/GenBank/DDBJ databases">
        <title>Phylogenomic analyses of a clade within the roseobacter group suggest taxonomic reassignments of species of the genera Aestuariivita, Citreicella, Loktanella, Nautella, Pelagibaca, Ruegeria, Thalassobius, Thiobacimonas and Tropicibacter, and the proposal o.</title>
        <authorList>
            <person name="Jeon C.O."/>
        </authorList>
    </citation>
    <scope>NUCLEOTIDE SEQUENCE [LARGE SCALE GENOMIC DNA]</scope>
    <source>
        <strain evidence="3">BS5-3</strain>
    </source>
</reference>
<protein>
    <submittedName>
        <fullName evidence="2">Uncharacterized protein</fullName>
    </submittedName>
</protein>
<evidence type="ECO:0000313" key="3">
    <source>
        <dbReference type="Proteomes" id="UP001440612"/>
    </source>
</evidence>
<gene>
    <name evidence="2" type="ORF">AABB29_05925</name>
</gene>
<dbReference type="InterPro" id="IPR006311">
    <property type="entry name" value="TAT_signal"/>
</dbReference>